<keyword evidence="2" id="KW-1003">Cell membrane</keyword>
<evidence type="ECO:0000313" key="11">
    <source>
        <dbReference type="Proteomes" id="UP000724149"/>
    </source>
</evidence>
<dbReference type="InterPro" id="IPR003838">
    <property type="entry name" value="ABC3_permease_C"/>
</dbReference>
<evidence type="ECO:0000256" key="5">
    <source>
        <dbReference type="ARBA" id="ARBA00023136"/>
    </source>
</evidence>
<evidence type="ECO:0000256" key="6">
    <source>
        <dbReference type="ARBA" id="ARBA00038076"/>
    </source>
</evidence>
<evidence type="ECO:0000256" key="3">
    <source>
        <dbReference type="ARBA" id="ARBA00022692"/>
    </source>
</evidence>
<reference evidence="10 11" key="1">
    <citation type="journal article" date="2021" name="Sci. Rep.">
        <title>The distribution of antibiotic resistance genes in chicken gut microbiota commensals.</title>
        <authorList>
            <person name="Juricova H."/>
            <person name="Matiasovicova J."/>
            <person name="Kubasova T."/>
            <person name="Cejkova D."/>
            <person name="Rychlik I."/>
        </authorList>
    </citation>
    <scope>NUCLEOTIDE SEQUENCE [LARGE SCALE GENOMIC DNA]</scope>
    <source>
        <strain evidence="10 11">An564</strain>
    </source>
</reference>
<keyword evidence="11" id="KW-1185">Reference proteome</keyword>
<dbReference type="PANTHER" id="PTHR30572">
    <property type="entry name" value="MEMBRANE COMPONENT OF TRANSPORTER-RELATED"/>
    <property type="match status" value="1"/>
</dbReference>
<dbReference type="PANTHER" id="PTHR30572:SF4">
    <property type="entry name" value="ABC TRANSPORTER PERMEASE YTRF"/>
    <property type="match status" value="1"/>
</dbReference>
<dbReference type="InterPro" id="IPR025857">
    <property type="entry name" value="MacB_PCD"/>
</dbReference>
<sequence length="403" mass="43288">MLMKEYLRMAIDSIRSNKMRALLTMLGIIIGIASVITIIAAGDGVRAYMNSQLEAVGTNTVIISVDTEEGSENDLITNEDIEALLENEMVRAATPQLTGYGTGSFRKSTIMASIYCGTEGMETANGVSMVSGSFFTESDNLSARNVCVIDDVVAQKFFGTTDVIGLEVTLEYKDNMKSYRIVGVCKSPYSGFVTDDMLDFLPGTFYVPLNSGLTLLNEKAQYSSLYLISNDKSQNSAMSDAAVRILEARHNNAGRSIYYSQDLSSQLDMINDVMGLVTNFIAAVAAISLMVGGIGVMNIMLVSVTERTREIGIRKSLGAKTNAILLQFLTESTIITLIGGLIGLVFGVIGAYIFCTIGGFPPVFTPISIIGTVLFSAGVGIIFGVYPAKKAAQMSPIEALRHD</sequence>
<name>A0ABS2GLJ5_9FIRM</name>
<dbReference type="RefSeq" id="WP_191392757.1">
    <property type="nucleotide sequence ID" value="NZ_JACSNR010000005.1"/>
</dbReference>
<gene>
    <name evidence="10" type="ORF">H9X81_06500</name>
</gene>
<dbReference type="Pfam" id="PF12704">
    <property type="entry name" value="MacB_PCD"/>
    <property type="match status" value="1"/>
</dbReference>
<comment type="subcellular location">
    <subcellularLocation>
        <location evidence="1">Cell membrane</location>
        <topology evidence="1">Multi-pass membrane protein</topology>
    </subcellularLocation>
</comment>
<evidence type="ECO:0000256" key="7">
    <source>
        <dbReference type="SAM" id="Phobius"/>
    </source>
</evidence>
<dbReference type="EMBL" id="JACSNR010000005">
    <property type="protein sequence ID" value="MBM6923337.1"/>
    <property type="molecule type" value="Genomic_DNA"/>
</dbReference>
<feature type="domain" description="ABC3 transporter permease C-terminal" evidence="8">
    <location>
        <begin position="283"/>
        <end position="396"/>
    </location>
</feature>
<comment type="caution">
    <text evidence="10">The sequence shown here is derived from an EMBL/GenBank/DDBJ whole genome shotgun (WGS) entry which is preliminary data.</text>
</comment>
<feature type="domain" description="MacB-like periplasmic core" evidence="9">
    <location>
        <begin position="22"/>
        <end position="241"/>
    </location>
</feature>
<feature type="transmembrane region" description="Helical" evidence="7">
    <location>
        <begin position="323"/>
        <end position="354"/>
    </location>
</feature>
<keyword evidence="3 7" id="KW-0812">Transmembrane</keyword>
<comment type="similarity">
    <text evidence="6">Belongs to the ABC-4 integral membrane protein family.</text>
</comment>
<evidence type="ECO:0000259" key="9">
    <source>
        <dbReference type="Pfam" id="PF12704"/>
    </source>
</evidence>
<evidence type="ECO:0000259" key="8">
    <source>
        <dbReference type="Pfam" id="PF02687"/>
    </source>
</evidence>
<dbReference type="InterPro" id="IPR050250">
    <property type="entry name" value="Macrolide_Exporter_MacB"/>
</dbReference>
<organism evidence="10 11">
    <name type="scientific">Hydrogenoanaerobacterium saccharovorans</name>
    <dbReference type="NCBI Taxonomy" id="474960"/>
    <lineage>
        <taxon>Bacteria</taxon>
        <taxon>Bacillati</taxon>
        <taxon>Bacillota</taxon>
        <taxon>Clostridia</taxon>
        <taxon>Eubacteriales</taxon>
        <taxon>Oscillospiraceae</taxon>
        <taxon>Hydrogenoanaerobacterium</taxon>
    </lineage>
</organism>
<evidence type="ECO:0000256" key="4">
    <source>
        <dbReference type="ARBA" id="ARBA00022989"/>
    </source>
</evidence>
<evidence type="ECO:0000313" key="10">
    <source>
        <dbReference type="EMBL" id="MBM6923337.1"/>
    </source>
</evidence>
<proteinExistence type="inferred from homology"/>
<keyword evidence="4 7" id="KW-1133">Transmembrane helix</keyword>
<feature type="transmembrane region" description="Helical" evidence="7">
    <location>
        <begin position="21"/>
        <end position="42"/>
    </location>
</feature>
<protein>
    <submittedName>
        <fullName evidence="10">ABC transporter permease</fullName>
    </submittedName>
</protein>
<dbReference type="Proteomes" id="UP000724149">
    <property type="component" value="Unassembled WGS sequence"/>
</dbReference>
<evidence type="ECO:0000256" key="1">
    <source>
        <dbReference type="ARBA" id="ARBA00004651"/>
    </source>
</evidence>
<feature type="transmembrane region" description="Helical" evidence="7">
    <location>
        <begin position="280"/>
        <end position="302"/>
    </location>
</feature>
<keyword evidence="5 7" id="KW-0472">Membrane</keyword>
<dbReference type="Pfam" id="PF02687">
    <property type="entry name" value="FtsX"/>
    <property type="match status" value="1"/>
</dbReference>
<feature type="transmembrane region" description="Helical" evidence="7">
    <location>
        <begin position="366"/>
        <end position="386"/>
    </location>
</feature>
<evidence type="ECO:0000256" key="2">
    <source>
        <dbReference type="ARBA" id="ARBA00022475"/>
    </source>
</evidence>
<accession>A0ABS2GLJ5</accession>